<dbReference type="GO" id="GO:0031388">
    <property type="term" value="P:organic acid phosphorylation"/>
    <property type="evidence" value="ECO:0007669"/>
    <property type="project" value="UniProtKB-UniRule"/>
</dbReference>
<sequence>MDLANPRPNGHARVLIASDKFKGSLSSREVAAHLTAGLRSVHPDVQVKQLQVADGGEGTVKAVISAGFSSRLVQVSGPTGRPVVAEFATRGNEAVIEMANAAGLALLPGGAPAPLTASSRGVGELVCAALDLGCNKIVIGAGGSACTDGGAGFLAALGAEFLDANGQPLHEGGGFLMDLASVNLDNLDKRLRRARFVLATDVNNPLLGPEGSAAIFAPQKGATMTDIARLEAGLEHLVASMEQEIGPRAIRAAAVPGAGSAGGLGYAVIAVLAARIEPGVVAFQNILELNHYIADSTLVITGEGNMDEQSLGGKLPLGISRIASEHGVPVIAVCGNIALDASQVELAGFTRAYSLRELQPDLSQCINQAGPLLEQIGSTIGSDLHKLDS</sequence>
<dbReference type="GO" id="GO:0008887">
    <property type="term" value="F:glycerate kinase activity"/>
    <property type="evidence" value="ECO:0007669"/>
    <property type="project" value="UniProtKB-UniRule"/>
</dbReference>
<dbReference type="PANTHER" id="PTHR21599:SF0">
    <property type="entry name" value="GLYCERATE KINASE"/>
    <property type="match status" value="1"/>
</dbReference>
<accession>A0AAX3EIQ2</accession>
<dbReference type="InterPro" id="IPR004381">
    <property type="entry name" value="Glycerate_kinase"/>
</dbReference>
<evidence type="ECO:0000313" key="6">
    <source>
        <dbReference type="Proteomes" id="UP001163293"/>
    </source>
</evidence>
<dbReference type="RefSeq" id="WP_031217240.1">
    <property type="nucleotide sequence ID" value="NZ_BDMH01000033.1"/>
</dbReference>
<gene>
    <name evidence="5" type="ORF">NL394_21135</name>
</gene>
<dbReference type="AlphaFoldDB" id="A0AAX3EIQ2"/>
<dbReference type="PIRSF" id="PIRSF006078">
    <property type="entry name" value="GlxK"/>
    <property type="match status" value="1"/>
</dbReference>
<dbReference type="InterPro" id="IPR036129">
    <property type="entry name" value="Glycerate_kinase_sf"/>
</dbReference>
<dbReference type="Proteomes" id="UP001163293">
    <property type="component" value="Chromosome"/>
</dbReference>
<comment type="similarity">
    <text evidence="1 4">Belongs to the glycerate kinase type-1 family.</text>
</comment>
<keyword evidence="6" id="KW-1185">Reference proteome</keyword>
<dbReference type="InterPro" id="IPR018197">
    <property type="entry name" value="Glycerate_kinase_RE-like"/>
</dbReference>
<evidence type="ECO:0000256" key="3">
    <source>
        <dbReference type="ARBA" id="ARBA00022777"/>
    </source>
</evidence>
<dbReference type="EMBL" id="CP101185">
    <property type="protein sequence ID" value="UYV97498.1"/>
    <property type="molecule type" value="Genomic_DNA"/>
</dbReference>
<evidence type="ECO:0000256" key="4">
    <source>
        <dbReference type="PIRNR" id="PIRNR006078"/>
    </source>
</evidence>
<dbReference type="Pfam" id="PF02595">
    <property type="entry name" value="Gly_kinase"/>
    <property type="match status" value="1"/>
</dbReference>
<dbReference type="Gene3D" id="3.90.1510.10">
    <property type="entry name" value="Glycerate kinase, domain 2"/>
    <property type="match status" value="1"/>
</dbReference>
<dbReference type="NCBIfam" id="TIGR00045">
    <property type="entry name" value="glycerate kinase"/>
    <property type="match status" value="1"/>
</dbReference>
<dbReference type="SUPFAM" id="SSF110738">
    <property type="entry name" value="Glycerate kinase I"/>
    <property type="match status" value="1"/>
</dbReference>
<protein>
    <submittedName>
        <fullName evidence="5">Glycerate kinase</fullName>
    </submittedName>
</protein>
<reference evidence="5" key="1">
    <citation type="submission" date="2022-07" db="EMBL/GenBank/DDBJ databases">
        <authorList>
            <person name="Wu T."/>
        </authorList>
    </citation>
    <scope>NUCLEOTIDE SEQUENCE</scope>
    <source>
        <strain evidence="5">SD-1</strain>
    </source>
</reference>
<name>A0AAX3EIQ2_PAEUR</name>
<dbReference type="InterPro" id="IPR018193">
    <property type="entry name" value="Glyc_kinase_flavodox-like_fold"/>
</dbReference>
<organism evidence="5 6">
    <name type="scientific">Paenarthrobacter ureafaciens</name>
    <dbReference type="NCBI Taxonomy" id="37931"/>
    <lineage>
        <taxon>Bacteria</taxon>
        <taxon>Bacillati</taxon>
        <taxon>Actinomycetota</taxon>
        <taxon>Actinomycetes</taxon>
        <taxon>Micrococcales</taxon>
        <taxon>Micrococcaceae</taxon>
        <taxon>Paenarthrobacter</taxon>
    </lineage>
</organism>
<keyword evidence="2 4" id="KW-0808">Transferase</keyword>
<proteinExistence type="inferred from homology"/>
<evidence type="ECO:0000256" key="1">
    <source>
        <dbReference type="ARBA" id="ARBA00006284"/>
    </source>
</evidence>
<dbReference type="PANTHER" id="PTHR21599">
    <property type="entry name" value="GLYCERATE KINASE"/>
    <property type="match status" value="1"/>
</dbReference>
<keyword evidence="3 4" id="KW-0418">Kinase</keyword>
<evidence type="ECO:0000256" key="2">
    <source>
        <dbReference type="ARBA" id="ARBA00022679"/>
    </source>
</evidence>
<dbReference type="Gene3D" id="3.40.50.10350">
    <property type="entry name" value="Glycerate kinase, domain 1"/>
    <property type="match status" value="1"/>
</dbReference>
<evidence type="ECO:0000313" key="5">
    <source>
        <dbReference type="EMBL" id="UYV97498.1"/>
    </source>
</evidence>